<sequence>MPGQLGILTGRMADAGVNIETLYSDHDHQLVLVTDRPEEAQRVADLWACF</sequence>
<reference evidence="1 2" key="1">
    <citation type="journal article" date="2014" name="Genome Biol. Evol.">
        <title>Acetic acid bacteria genomes reveal functional traits for adaptation to life in insect guts.</title>
        <authorList>
            <person name="Chouaia B."/>
            <person name="Gaiarsa S."/>
            <person name="Crotti E."/>
            <person name="Comandatore F."/>
            <person name="Degli Esposti M."/>
            <person name="Ricci I."/>
            <person name="Alma A."/>
            <person name="Favia G."/>
            <person name="Bandi C."/>
            <person name="Daffonchio D."/>
        </authorList>
    </citation>
    <scope>NUCLEOTIDE SEQUENCE [LARGE SCALE GENOMIC DNA]</scope>
    <source>
        <strain evidence="1 2">SF2.1</strain>
    </source>
</reference>
<dbReference type="EMBL" id="CBLX010000009">
    <property type="protein sequence ID" value="CDG39683.1"/>
    <property type="molecule type" value="Genomic_DNA"/>
</dbReference>
<dbReference type="Proteomes" id="UP000027583">
    <property type="component" value="Unassembled WGS sequence"/>
</dbReference>
<protein>
    <recommendedName>
        <fullName evidence="3">ACT domain-containing protein</fullName>
    </recommendedName>
</protein>
<gene>
    <name evidence="1" type="ORF">ASAP_1638</name>
</gene>
<proteinExistence type="predicted"/>
<comment type="caution">
    <text evidence="1">The sequence shown here is derived from an EMBL/GenBank/DDBJ whole genome shotgun (WGS) entry which is preliminary data.</text>
</comment>
<organism evidence="1 2">
    <name type="scientific">Asaia bogorensis</name>
    <dbReference type="NCBI Taxonomy" id="91915"/>
    <lineage>
        <taxon>Bacteria</taxon>
        <taxon>Pseudomonadati</taxon>
        <taxon>Pseudomonadota</taxon>
        <taxon>Alphaproteobacteria</taxon>
        <taxon>Acetobacterales</taxon>
        <taxon>Acetobacteraceae</taxon>
        <taxon>Asaia</taxon>
    </lineage>
</organism>
<dbReference type="eggNOG" id="COG4747">
    <property type="taxonomic scope" value="Bacteria"/>
</dbReference>
<evidence type="ECO:0008006" key="3">
    <source>
        <dbReference type="Google" id="ProtNLM"/>
    </source>
</evidence>
<name>A0A060QGA9_9PROT</name>
<evidence type="ECO:0000313" key="2">
    <source>
        <dbReference type="Proteomes" id="UP000027583"/>
    </source>
</evidence>
<accession>A0A060QGA9</accession>
<evidence type="ECO:0000313" key="1">
    <source>
        <dbReference type="EMBL" id="CDG39683.1"/>
    </source>
</evidence>
<reference evidence="1 2" key="2">
    <citation type="journal article" date="2014" name="PLoS ONE">
        <title>Evolution of mitochondria reconstructed from the energy metabolism of living bacteria.</title>
        <authorList>
            <person name="Degli Esposti M."/>
            <person name="Chouaia B."/>
            <person name="Comandatore F."/>
            <person name="Crotti E."/>
            <person name="Sassera D."/>
            <person name="Lievens P.M."/>
            <person name="Daffonchio D."/>
            <person name="Bandi C."/>
        </authorList>
    </citation>
    <scope>NUCLEOTIDE SEQUENCE [LARGE SCALE GENOMIC DNA]</scope>
    <source>
        <strain evidence="1 2">SF2.1</strain>
    </source>
</reference>
<dbReference type="AlphaFoldDB" id="A0A060QGA9"/>